<organism evidence="5 6">
    <name type="scientific">Canna indica</name>
    <name type="common">Indian-shot</name>
    <dbReference type="NCBI Taxonomy" id="4628"/>
    <lineage>
        <taxon>Eukaryota</taxon>
        <taxon>Viridiplantae</taxon>
        <taxon>Streptophyta</taxon>
        <taxon>Embryophyta</taxon>
        <taxon>Tracheophyta</taxon>
        <taxon>Spermatophyta</taxon>
        <taxon>Magnoliopsida</taxon>
        <taxon>Liliopsida</taxon>
        <taxon>Zingiberales</taxon>
        <taxon>Cannaceae</taxon>
        <taxon>Canna</taxon>
    </lineage>
</organism>
<dbReference type="InterPro" id="IPR002071">
    <property type="entry name" value="Thermonucl_AS"/>
</dbReference>
<dbReference type="PANTHER" id="PTHR12302:SF3">
    <property type="entry name" value="SERINE_THREONINE-PROTEIN KINASE 31"/>
    <property type="match status" value="1"/>
</dbReference>
<dbReference type="AlphaFoldDB" id="A0AAQ3JV67"/>
<dbReference type="PROSITE" id="PS01284">
    <property type="entry name" value="TNASE_2"/>
    <property type="match status" value="1"/>
</dbReference>
<keyword evidence="6" id="KW-1185">Reference proteome</keyword>
<feature type="domain" description="TNase-like" evidence="4">
    <location>
        <begin position="142"/>
        <end position="314"/>
    </location>
</feature>
<accession>A0AAQ3JV67</accession>
<name>A0AAQ3JV67_9LILI</name>
<dbReference type="GO" id="GO:0003676">
    <property type="term" value="F:nucleic acid binding"/>
    <property type="evidence" value="ECO:0007669"/>
    <property type="project" value="InterPro"/>
</dbReference>
<proteinExistence type="predicted"/>
<evidence type="ECO:0000256" key="2">
    <source>
        <dbReference type="ARBA" id="ARBA00022759"/>
    </source>
</evidence>
<dbReference type="EMBL" id="CP136891">
    <property type="protein sequence ID" value="WOK96691.1"/>
    <property type="molecule type" value="Genomic_DNA"/>
</dbReference>
<dbReference type="InterPro" id="IPR035437">
    <property type="entry name" value="SNase_OB-fold_sf"/>
</dbReference>
<dbReference type="Pfam" id="PF00565">
    <property type="entry name" value="SNase"/>
    <property type="match status" value="1"/>
</dbReference>
<evidence type="ECO:0000256" key="1">
    <source>
        <dbReference type="ARBA" id="ARBA00022722"/>
    </source>
</evidence>
<dbReference type="Gene3D" id="2.40.50.90">
    <property type="match status" value="1"/>
</dbReference>
<keyword evidence="1" id="KW-0540">Nuclease</keyword>
<dbReference type="GO" id="GO:0004519">
    <property type="term" value="F:endonuclease activity"/>
    <property type="evidence" value="ECO:0007669"/>
    <property type="project" value="UniProtKB-KW"/>
</dbReference>
<dbReference type="PANTHER" id="PTHR12302">
    <property type="entry name" value="EBNA2 BINDING PROTEIN P100"/>
    <property type="match status" value="1"/>
</dbReference>
<evidence type="ECO:0000256" key="3">
    <source>
        <dbReference type="ARBA" id="ARBA00022801"/>
    </source>
</evidence>
<reference evidence="5 6" key="1">
    <citation type="submission" date="2023-10" db="EMBL/GenBank/DDBJ databases">
        <title>Chromosome-scale genome assembly provides insights into flower coloration mechanisms of Canna indica.</title>
        <authorList>
            <person name="Li C."/>
        </authorList>
    </citation>
    <scope>NUCLEOTIDE SEQUENCE [LARGE SCALE GENOMIC DNA]</scope>
    <source>
        <tissue evidence="5">Flower</tissue>
    </source>
</reference>
<protein>
    <submittedName>
        <fullName evidence="5">Staphylococcal-like nuclease CAN1</fullName>
    </submittedName>
</protein>
<dbReference type="SMART" id="SM00318">
    <property type="entry name" value="SNc"/>
    <property type="match status" value="1"/>
</dbReference>
<dbReference type="SUPFAM" id="SSF50199">
    <property type="entry name" value="Staphylococcal nuclease"/>
    <property type="match status" value="1"/>
</dbReference>
<dbReference type="InterPro" id="IPR016071">
    <property type="entry name" value="Staphylococal_nuclease_OB-fold"/>
</dbReference>
<dbReference type="PROSITE" id="PS50830">
    <property type="entry name" value="TNASE_3"/>
    <property type="match status" value="1"/>
</dbReference>
<dbReference type="Proteomes" id="UP001327560">
    <property type="component" value="Chromosome 2"/>
</dbReference>
<evidence type="ECO:0000259" key="4">
    <source>
        <dbReference type="PROSITE" id="PS50830"/>
    </source>
</evidence>
<evidence type="ECO:0000313" key="5">
    <source>
        <dbReference type="EMBL" id="WOK96691.1"/>
    </source>
</evidence>
<dbReference type="GO" id="GO:0016787">
    <property type="term" value="F:hydrolase activity"/>
    <property type="evidence" value="ECO:0007669"/>
    <property type="project" value="UniProtKB-KW"/>
</dbReference>
<keyword evidence="2" id="KW-0255">Endonuclease</keyword>
<evidence type="ECO:0000313" key="6">
    <source>
        <dbReference type="Proteomes" id="UP001327560"/>
    </source>
</evidence>
<keyword evidence="3" id="KW-0378">Hydrolase</keyword>
<dbReference type="GO" id="GO:0005737">
    <property type="term" value="C:cytoplasm"/>
    <property type="evidence" value="ECO:0007669"/>
    <property type="project" value="TreeGrafter"/>
</dbReference>
<sequence length="343" mass="38533">MGNSLLKFLRGDCRDDNIQVVVVRERERRVAALGNDLFNFEISSQVPEGLSHHVDSSKRAQAIWYKKLLEAWKSVNPTPKIPEEAATLVILTLRGNPLAELEGLLSYYGLPIPPNYNIVYELALSSSSSSSPLNEGGQLVLHTLPVDVNDVGDGDGITVYVDTADPRESAAVPIQVQEAATRAARNFAAADKHQKTIKNAGYQFRNDANGNVILAKKYRIRLQGIDAPEIKMPYGKEAKEQLAKLVNGKCLKIKVYNIDRYGRSVGDVYCNGIFVQEHMLKRGFAWHYAMFDKRPEFARWQKEARAARLGLWAAPNPEKPWEWRRDKRNAGWRGGSSIPIEVY</sequence>
<gene>
    <name evidence="5" type="ORF">Cni_G05398</name>
</gene>